<dbReference type="EMBL" id="CADCVO010000532">
    <property type="protein sequence ID" value="CAA9520581.1"/>
    <property type="molecule type" value="Genomic_DNA"/>
</dbReference>
<feature type="compositionally biased region" description="Low complexity" evidence="1">
    <location>
        <begin position="177"/>
        <end position="192"/>
    </location>
</feature>
<gene>
    <name evidence="2" type="ORF">AVDCRST_MAG13-3353</name>
</gene>
<feature type="compositionally biased region" description="Low complexity" evidence="1">
    <location>
        <begin position="251"/>
        <end position="269"/>
    </location>
</feature>
<evidence type="ECO:0000256" key="1">
    <source>
        <dbReference type="SAM" id="MobiDB-lite"/>
    </source>
</evidence>
<feature type="compositionally biased region" description="Low complexity" evidence="1">
    <location>
        <begin position="292"/>
        <end position="317"/>
    </location>
</feature>
<name>A0A6J4TFC4_9ACTN</name>
<evidence type="ECO:0000313" key="2">
    <source>
        <dbReference type="EMBL" id="CAA9520581.1"/>
    </source>
</evidence>
<reference evidence="2" key="1">
    <citation type="submission" date="2020-02" db="EMBL/GenBank/DDBJ databases">
        <authorList>
            <person name="Meier V. D."/>
        </authorList>
    </citation>
    <scope>NUCLEOTIDE SEQUENCE</scope>
    <source>
        <strain evidence="2">AVDCRST_MAG13</strain>
    </source>
</reference>
<sequence>APPDPPRRRPARHLPGRPRGRPGAGRAAPGPRHRRPEARLPRGRALPRAGDPPRAAEPAVGRARRRGDAAVHGPVDGARPRGGGAPAHHHRPLAPARARPREPGRRPARHPGPALARALAGPGEAPVHLERGEPQQAPRARRALVARDPRGLPGLHGARRRPRRQPERRALDPALHQGRGPRPQGLGPAQLQRRQHVLHPPDPGVPRGDQGRGLAHGDGRGRQPHPAALPLPRLRDGPRGQGHGVPLLHGRPAVAPHRARLPLPLGRRPARADVGLRPDRRRRPRPPRHGGHPPLARPAALGRAGLGAVRGLPDGAV</sequence>
<feature type="compositionally biased region" description="Low complexity" evidence="1">
    <location>
        <begin position="111"/>
        <end position="126"/>
    </location>
</feature>
<feature type="region of interest" description="Disordered" evidence="1">
    <location>
        <begin position="1"/>
        <end position="317"/>
    </location>
</feature>
<protein>
    <submittedName>
        <fullName evidence="2">Uncharacterized protein</fullName>
    </submittedName>
</protein>
<proteinExistence type="predicted"/>
<feature type="non-terminal residue" evidence="2">
    <location>
        <position position="1"/>
    </location>
</feature>
<feature type="compositionally biased region" description="Basic residues" evidence="1">
    <location>
        <begin position="8"/>
        <end position="20"/>
    </location>
</feature>
<feature type="compositionally biased region" description="Basic residues" evidence="1">
    <location>
        <begin position="279"/>
        <end position="291"/>
    </location>
</feature>
<organism evidence="2">
    <name type="scientific">uncultured Solirubrobacteraceae bacterium</name>
    <dbReference type="NCBI Taxonomy" id="1162706"/>
    <lineage>
        <taxon>Bacteria</taxon>
        <taxon>Bacillati</taxon>
        <taxon>Actinomycetota</taxon>
        <taxon>Thermoleophilia</taxon>
        <taxon>Solirubrobacterales</taxon>
        <taxon>Solirubrobacteraceae</taxon>
        <taxon>environmental samples</taxon>
    </lineage>
</organism>
<feature type="non-terminal residue" evidence="2">
    <location>
        <position position="317"/>
    </location>
</feature>
<dbReference type="AlphaFoldDB" id="A0A6J4TFC4"/>
<accession>A0A6J4TFC4</accession>